<dbReference type="NCBIfam" id="TIGR00046">
    <property type="entry name" value="RsmE family RNA methyltransferase"/>
    <property type="match status" value="1"/>
</dbReference>
<dbReference type="PANTHER" id="PTHR30027">
    <property type="entry name" value="RIBOSOMAL RNA SMALL SUBUNIT METHYLTRANSFERASE E"/>
    <property type="match status" value="1"/>
</dbReference>
<sequence>MLNWIIITEEDEFSEERIRINGKRNFHIQEILKKKVGDTIRLLVPGICKGLFQVQSINQDFVTVIPSFLEDFTKQSPLSLVHVYCALPRPQTGKKILHLAGLYGIGQLTFIFPHSKNKEYLTSPLYKGGETTEIFDGMSQSGNPHPPSLKYLKSMSEFYEVMDPTDTIVFDPKGEPFSKFSNMINCRNVASNVSKFVFGPESGFLADEIEIFQQKRIPIAKLGNVILRTEYAFHAFLHETNRILETDPS</sequence>
<evidence type="ECO:0000259" key="11">
    <source>
        <dbReference type="Pfam" id="PF04452"/>
    </source>
</evidence>
<evidence type="ECO:0000256" key="10">
    <source>
        <dbReference type="PIRNR" id="PIRNR015601"/>
    </source>
</evidence>
<name>A0A4R9JWH4_9LEPT</name>
<dbReference type="InterPro" id="IPR006700">
    <property type="entry name" value="RsmE"/>
</dbReference>
<evidence type="ECO:0000256" key="7">
    <source>
        <dbReference type="ARBA" id="ARBA00022691"/>
    </source>
</evidence>
<dbReference type="Proteomes" id="UP000297693">
    <property type="component" value="Unassembled WGS sequence"/>
</dbReference>
<evidence type="ECO:0000256" key="8">
    <source>
        <dbReference type="ARBA" id="ARBA00025699"/>
    </source>
</evidence>
<evidence type="ECO:0000313" key="13">
    <source>
        <dbReference type="Proteomes" id="UP000297693"/>
    </source>
</evidence>
<comment type="function">
    <text evidence="8 10">Specifically methylates the N3 position of the uracil ring of uridine 1498 (m3U1498) in 16S rRNA. Acts on the fully assembled 30S ribosomal subunit.</text>
</comment>
<keyword evidence="4 10" id="KW-0698">rRNA processing</keyword>
<keyword evidence="13" id="KW-1185">Reference proteome</keyword>
<evidence type="ECO:0000256" key="2">
    <source>
        <dbReference type="ARBA" id="ARBA00005528"/>
    </source>
</evidence>
<dbReference type="Pfam" id="PF04452">
    <property type="entry name" value="Methyltrans_RNA"/>
    <property type="match status" value="1"/>
</dbReference>
<accession>A0A4R9JWH4</accession>
<keyword evidence="6 10" id="KW-0808">Transferase</keyword>
<comment type="catalytic activity">
    <reaction evidence="9 10">
        <text>uridine(1498) in 16S rRNA + S-adenosyl-L-methionine = N(3)-methyluridine(1498) in 16S rRNA + S-adenosyl-L-homocysteine + H(+)</text>
        <dbReference type="Rhea" id="RHEA:42920"/>
        <dbReference type="Rhea" id="RHEA-COMP:10283"/>
        <dbReference type="Rhea" id="RHEA-COMP:10284"/>
        <dbReference type="ChEBI" id="CHEBI:15378"/>
        <dbReference type="ChEBI" id="CHEBI:57856"/>
        <dbReference type="ChEBI" id="CHEBI:59789"/>
        <dbReference type="ChEBI" id="CHEBI:65315"/>
        <dbReference type="ChEBI" id="CHEBI:74502"/>
        <dbReference type="EC" id="2.1.1.193"/>
    </reaction>
</comment>
<comment type="subcellular location">
    <subcellularLocation>
        <location evidence="1 10">Cytoplasm</location>
    </subcellularLocation>
</comment>
<keyword evidence="5 10" id="KW-0489">Methyltransferase</keyword>
<dbReference type="GO" id="GO:0070475">
    <property type="term" value="P:rRNA base methylation"/>
    <property type="evidence" value="ECO:0007669"/>
    <property type="project" value="TreeGrafter"/>
</dbReference>
<dbReference type="Gene3D" id="3.40.1280.10">
    <property type="match status" value="1"/>
</dbReference>
<gene>
    <name evidence="12" type="ORF">EHQ58_13695</name>
</gene>
<dbReference type="PANTHER" id="PTHR30027:SF3">
    <property type="entry name" value="16S RRNA (URACIL(1498)-N(3))-METHYLTRANSFERASE"/>
    <property type="match status" value="1"/>
</dbReference>
<comment type="similarity">
    <text evidence="2 10">Belongs to the RNA methyltransferase RsmE family.</text>
</comment>
<dbReference type="EMBL" id="RQGD01000035">
    <property type="protein sequence ID" value="TGL57343.1"/>
    <property type="molecule type" value="Genomic_DNA"/>
</dbReference>
<evidence type="ECO:0000313" key="12">
    <source>
        <dbReference type="EMBL" id="TGL57343.1"/>
    </source>
</evidence>
<dbReference type="PIRSF" id="PIRSF015601">
    <property type="entry name" value="MTase_slr0722"/>
    <property type="match status" value="1"/>
</dbReference>
<feature type="domain" description="Ribosomal RNA small subunit methyltransferase E methyltransferase" evidence="11">
    <location>
        <begin position="76"/>
        <end position="237"/>
    </location>
</feature>
<evidence type="ECO:0000256" key="9">
    <source>
        <dbReference type="ARBA" id="ARBA00047944"/>
    </source>
</evidence>
<dbReference type="EC" id="2.1.1.193" evidence="10"/>
<evidence type="ECO:0000256" key="3">
    <source>
        <dbReference type="ARBA" id="ARBA00022490"/>
    </source>
</evidence>
<dbReference type="InterPro" id="IPR029026">
    <property type="entry name" value="tRNA_m1G_MTases_N"/>
</dbReference>
<reference evidence="12" key="1">
    <citation type="journal article" date="2019" name="PLoS Negl. Trop. Dis.">
        <title>Revisiting the worldwide diversity of Leptospira species in the environment.</title>
        <authorList>
            <person name="Vincent A.T."/>
            <person name="Schiettekatte O."/>
            <person name="Bourhy P."/>
            <person name="Veyrier F.J."/>
            <person name="Picardeau M."/>
        </authorList>
    </citation>
    <scope>NUCLEOTIDE SEQUENCE [LARGE SCALE GENOMIC DNA]</scope>
    <source>
        <strain evidence="12">201702476</strain>
    </source>
</reference>
<evidence type="ECO:0000256" key="5">
    <source>
        <dbReference type="ARBA" id="ARBA00022603"/>
    </source>
</evidence>
<dbReference type="AlphaFoldDB" id="A0A4R9JWH4"/>
<dbReference type="InterPro" id="IPR046886">
    <property type="entry name" value="RsmE_MTase_dom"/>
</dbReference>
<dbReference type="SUPFAM" id="SSF75217">
    <property type="entry name" value="alpha/beta knot"/>
    <property type="match status" value="1"/>
</dbReference>
<protein>
    <recommendedName>
        <fullName evidence="10">Ribosomal RNA small subunit methyltransferase E</fullName>
        <ecNumber evidence="10">2.1.1.193</ecNumber>
    </recommendedName>
</protein>
<evidence type="ECO:0000256" key="1">
    <source>
        <dbReference type="ARBA" id="ARBA00004496"/>
    </source>
</evidence>
<evidence type="ECO:0000256" key="4">
    <source>
        <dbReference type="ARBA" id="ARBA00022552"/>
    </source>
</evidence>
<evidence type="ECO:0000256" key="6">
    <source>
        <dbReference type="ARBA" id="ARBA00022679"/>
    </source>
</evidence>
<comment type="caution">
    <text evidence="12">The sequence shown here is derived from an EMBL/GenBank/DDBJ whole genome shotgun (WGS) entry which is preliminary data.</text>
</comment>
<dbReference type="GO" id="GO:0005737">
    <property type="term" value="C:cytoplasm"/>
    <property type="evidence" value="ECO:0007669"/>
    <property type="project" value="UniProtKB-SubCell"/>
</dbReference>
<proteinExistence type="inferred from homology"/>
<dbReference type="InterPro" id="IPR029028">
    <property type="entry name" value="Alpha/beta_knot_MTases"/>
</dbReference>
<dbReference type="GO" id="GO:0070042">
    <property type="term" value="F:rRNA (uridine-N3-)-methyltransferase activity"/>
    <property type="evidence" value="ECO:0007669"/>
    <property type="project" value="TreeGrafter"/>
</dbReference>
<dbReference type="OrthoDB" id="344692at2"/>
<keyword evidence="3 10" id="KW-0963">Cytoplasm</keyword>
<keyword evidence="7 10" id="KW-0949">S-adenosyl-L-methionine</keyword>
<organism evidence="12 13">
    <name type="scientific">Leptospira ognonensis</name>
    <dbReference type="NCBI Taxonomy" id="2484945"/>
    <lineage>
        <taxon>Bacteria</taxon>
        <taxon>Pseudomonadati</taxon>
        <taxon>Spirochaetota</taxon>
        <taxon>Spirochaetia</taxon>
        <taxon>Leptospirales</taxon>
        <taxon>Leptospiraceae</taxon>
        <taxon>Leptospira</taxon>
    </lineage>
</organism>